<name>A0A839S6R8_9PSEU</name>
<keyword evidence="4" id="KW-1185">Reference proteome</keyword>
<dbReference type="Proteomes" id="UP000550714">
    <property type="component" value="Unassembled WGS sequence"/>
</dbReference>
<gene>
    <name evidence="3" type="ORF">FHS23_004097</name>
</gene>
<feature type="compositionally biased region" description="Basic and acidic residues" evidence="1">
    <location>
        <begin position="1"/>
        <end position="16"/>
    </location>
</feature>
<keyword evidence="2" id="KW-0812">Transmembrane</keyword>
<dbReference type="Pfam" id="PF03929">
    <property type="entry name" value="PepSY_TM"/>
    <property type="match status" value="1"/>
</dbReference>
<feature type="transmembrane region" description="Helical" evidence="2">
    <location>
        <begin position="427"/>
        <end position="454"/>
    </location>
</feature>
<feature type="region of interest" description="Disordered" evidence="1">
    <location>
        <begin position="1"/>
        <end position="30"/>
    </location>
</feature>
<dbReference type="AlphaFoldDB" id="A0A839S6R8"/>
<organism evidence="3 4">
    <name type="scientific">Prauserella isguenensis</name>
    <dbReference type="NCBI Taxonomy" id="1470180"/>
    <lineage>
        <taxon>Bacteria</taxon>
        <taxon>Bacillati</taxon>
        <taxon>Actinomycetota</taxon>
        <taxon>Actinomycetes</taxon>
        <taxon>Pseudonocardiales</taxon>
        <taxon>Pseudonocardiaceae</taxon>
        <taxon>Prauserella</taxon>
    </lineage>
</organism>
<dbReference type="EMBL" id="JACHWU010000006">
    <property type="protein sequence ID" value="MBB3053054.1"/>
    <property type="molecule type" value="Genomic_DNA"/>
</dbReference>
<protein>
    <submittedName>
        <fullName evidence="3">Putative iron-regulated membrane protein</fullName>
    </submittedName>
</protein>
<sequence>MQKRTTDGSPATREEPPIASGTVSHDDPNTARPRSGLGLLARRIHFLAGFAVAPFLAVMCLTGLANAFTPQIVDTVHQQELFVDTDTGAPRPVSDQVAAALAAHPEGTVKAVIPPPDEDRTTRVVMSMPGLPDVDEFADEDLTVYVNPNTNRVQGELITVKDRPPAQAWLRHSHGNLHLGPPGRLYSEFATTWLPVIVACGLALWVAQRRSDGTSGLFTRSRRSSSTYARLRGLHGSLGLLLSLGIVALAVTGFSQSNYVGDRVDQLLESVGSSEPQLEAEKVPLSPGEEQIGVDRVVETAEAEGMRGELTITAPAEPGAVWEVAETATGWPIRKDSIAVDPHTGQVIERVTFDDYPFLAKLNVLGVQAHDGTLFGIVNQVVVSLLALGTLVLIALAYRMWWNRRPRHALWPPTPAPVWRSLSKAQLLTVVIACAILAWAMPVLGVTLIGFVVLDTVINTVKRRRTRT</sequence>
<evidence type="ECO:0000256" key="1">
    <source>
        <dbReference type="SAM" id="MobiDB-lite"/>
    </source>
</evidence>
<feature type="transmembrane region" description="Helical" evidence="2">
    <location>
        <begin position="228"/>
        <end position="251"/>
    </location>
</feature>
<feature type="transmembrane region" description="Helical" evidence="2">
    <location>
        <begin position="189"/>
        <end position="207"/>
    </location>
</feature>
<dbReference type="InterPro" id="IPR005625">
    <property type="entry name" value="PepSY-ass_TM"/>
</dbReference>
<feature type="transmembrane region" description="Helical" evidence="2">
    <location>
        <begin position="377"/>
        <end position="398"/>
    </location>
</feature>
<proteinExistence type="predicted"/>
<evidence type="ECO:0000256" key="2">
    <source>
        <dbReference type="SAM" id="Phobius"/>
    </source>
</evidence>
<evidence type="ECO:0000313" key="4">
    <source>
        <dbReference type="Proteomes" id="UP000550714"/>
    </source>
</evidence>
<keyword evidence="2" id="KW-1133">Transmembrane helix</keyword>
<keyword evidence="2" id="KW-0472">Membrane</keyword>
<evidence type="ECO:0000313" key="3">
    <source>
        <dbReference type="EMBL" id="MBB3053054.1"/>
    </source>
</evidence>
<reference evidence="3 4" key="1">
    <citation type="submission" date="2020-08" db="EMBL/GenBank/DDBJ databases">
        <title>Genomic Encyclopedia of Type Strains, Phase III (KMG-III): the genomes of soil and plant-associated and newly described type strains.</title>
        <authorList>
            <person name="Whitman W."/>
        </authorList>
    </citation>
    <scope>NUCLEOTIDE SEQUENCE [LARGE SCALE GENOMIC DNA]</scope>
    <source>
        <strain evidence="3 4">CECT 8577</strain>
    </source>
</reference>
<feature type="transmembrane region" description="Helical" evidence="2">
    <location>
        <begin position="44"/>
        <end position="65"/>
    </location>
</feature>
<comment type="caution">
    <text evidence="3">The sequence shown here is derived from an EMBL/GenBank/DDBJ whole genome shotgun (WGS) entry which is preliminary data.</text>
</comment>
<dbReference type="PANTHER" id="PTHR34219:SF1">
    <property type="entry name" value="PEPSY DOMAIN-CONTAINING PROTEIN"/>
    <property type="match status" value="1"/>
</dbReference>
<dbReference type="RefSeq" id="WP_183658403.1">
    <property type="nucleotide sequence ID" value="NZ_JACHWU010000006.1"/>
</dbReference>
<accession>A0A839S6R8</accession>
<dbReference type="PANTHER" id="PTHR34219">
    <property type="entry name" value="IRON-REGULATED INNER MEMBRANE PROTEIN-RELATED"/>
    <property type="match status" value="1"/>
</dbReference>